<feature type="transmembrane region" description="Helical" evidence="1">
    <location>
        <begin position="97"/>
        <end position="116"/>
    </location>
</feature>
<proteinExistence type="predicted"/>
<keyword evidence="1" id="KW-0472">Membrane</keyword>
<dbReference type="RefSeq" id="WP_345316527.1">
    <property type="nucleotide sequence ID" value="NZ_BAABLF010000008.1"/>
</dbReference>
<dbReference type="PANTHER" id="PTHR28008:SF1">
    <property type="entry name" value="DOMAIN PROTEIN, PUTATIVE (AFU_ORTHOLOGUE AFUA_3G10980)-RELATED"/>
    <property type="match status" value="1"/>
</dbReference>
<dbReference type="NCBIfam" id="NF037970">
    <property type="entry name" value="vanZ_1"/>
    <property type="match status" value="1"/>
</dbReference>
<keyword evidence="1" id="KW-0812">Transmembrane</keyword>
<feature type="transmembrane region" description="Helical" evidence="1">
    <location>
        <begin position="44"/>
        <end position="63"/>
    </location>
</feature>
<sequence length="122" mass="14095">MLEFILRPSPYQRRLGQSLLLLALLVISYLVFSRPGYGQPFSHFDKLGHFGAFFCLAALLQWATNAPPWRQLLWLGGYALMIEVIQSRLPYRHGDMIDMAADMIGASTFYLCLWGLRRWQGR</sequence>
<evidence type="ECO:0000259" key="2">
    <source>
        <dbReference type="Pfam" id="PF04892"/>
    </source>
</evidence>
<evidence type="ECO:0000313" key="3">
    <source>
        <dbReference type="EMBL" id="GAA5190705.1"/>
    </source>
</evidence>
<dbReference type="PANTHER" id="PTHR28008">
    <property type="entry name" value="DOMAIN PROTEIN, PUTATIVE (AFU_ORTHOLOGUE AFUA_3G10980)-RELATED"/>
    <property type="match status" value="1"/>
</dbReference>
<dbReference type="EMBL" id="BAABLF010000008">
    <property type="protein sequence ID" value="GAA5190705.1"/>
    <property type="molecule type" value="Genomic_DNA"/>
</dbReference>
<accession>A0ABP9S4E9</accession>
<protein>
    <submittedName>
        <fullName evidence="3">VanZ family protein</fullName>
    </submittedName>
</protein>
<gene>
    <name evidence="3" type="ORF">GCM10025772_15990</name>
</gene>
<feature type="domain" description="VanZ-like" evidence="2">
    <location>
        <begin position="38"/>
        <end position="114"/>
    </location>
</feature>
<dbReference type="Pfam" id="PF04892">
    <property type="entry name" value="VanZ"/>
    <property type="match status" value="1"/>
</dbReference>
<evidence type="ECO:0000313" key="4">
    <source>
        <dbReference type="Proteomes" id="UP001501600"/>
    </source>
</evidence>
<name>A0ABP9S4E9_9GAMM</name>
<evidence type="ECO:0000256" key="1">
    <source>
        <dbReference type="SAM" id="Phobius"/>
    </source>
</evidence>
<reference evidence="4" key="1">
    <citation type="journal article" date="2019" name="Int. J. Syst. Evol. Microbiol.">
        <title>The Global Catalogue of Microorganisms (GCM) 10K type strain sequencing project: providing services to taxonomists for standard genome sequencing and annotation.</title>
        <authorList>
            <consortium name="The Broad Institute Genomics Platform"/>
            <consortium name="The Broad Institute Genome Sequencing Center for Infectious Disease"/>
            <person name="Wu L."/>
            <person name="Ma J."/>
        </authorList>
    </citation>
    <scope>NUCLEOTIDE SEQUENCE [LARGE SCALE GENOMIC DNA]</scope>
    <source>
        <strain evidence="4">JCM 18720</strain>
    </source>
</reference>
<dbReference type="Proteomes" id="UP001501600">
    <property type="component" value="Unassembled WGS sequence"/>
</dbReference>
<organism evidence="3 4">
    <name type="scientific">Ferrimonas gelatinilytica</name>
    <dbReference type="NCBI Taxonomy" id="1255257"/>
    <lineage>
        <taxon>Bacteria</taxon>
        <taxon>Pseudomonadati</taxon>
        <taxon>Pseudomonadota</taxon>
        <taxon>Gammaproteobacteria</taxon>
        <taxon>Alteromonadales</taxon>
        <taxon>Ferrimonadaceae</taxon>
        <taxon>Ferrimonas</taxon>
    </lineage>
</organism>
<feature type="transmembrane region" description="Helical" evidence="1">
    <location>
        <begin position="15"/>
        <end position="32"/>
    </location>
</feature>
<dbReference type="InterPro" id="IPR006976">
    <property type="entry name" value="VanZ-like"/>
</dbReference>
<keyword evidence="1" id="KW-1133">Transmembrane helix</keyword>
<comment type="caution">
    <text evidence="3">The sequence shown here is derived from an EMBL/GenBank/DDBJ whole genome shotgun (WGS) entry which is preliminary data.</text>
</comment>
<keyword evidence="4" id="KW-1185">Reference proteome</keyword>